<dbReference type="Gene3D" id="3.30.70.20">
    <property type="match status" value="1"/>
</dbReference>
<keyword evidence="2" id="KW-0408">Iron</keyword>
<evidence type="ECO:0000313" key="5">
    <source>
        <dbReference type="EMBL" id="GLI55401.1"/>
    </source>
</evidence>
<dbReference type="Pfam" id="PF14697">
    <property type="entry name" value="Fer4_21"/>
    <property type="match status" value="1"/>
</dbReference>
<comment type="caution">
    <text evidence="5">The sequence shown here is derived from an EMBL/GenBank/DDBJ whole genome shotgun (WGS) entry which is preliminary data.</text>
</comment>
<proteinExistence type="predicted"/>
<dbReference type="Proteomes" id="UP001144471">
    <property type="component" value="Unassembled WGS sequence"/>
</dbReference>
<evidence type="ECO:0000256" key="2">
    <source>
        <dbReference type="ARBA" id="ARBA00023004"/>
    </source>
</evidence>
<feature type="domain" description="4Fe-4S ferredoxin-type" evidence="4">
    <location>
        <begin position="30"/>
        <end position="56"/>
    </location>
</feature>
<dbReference type="GO" id="GO:0046872">
    <property type="term" value="F:metal ion binding"/>
    <property type="evidence" value="ECO:0007669"/>
    <property type="project" value="UniProtKB-KW"/>
</dbReference>
<dbReference type="InterPro" id="IPR017900">
    <property type="entry name" value="4Fe4S_Fe_S_CS"/>
</dbReference>
<name>A0A9W6GKG1_9FUSO</name>
<dbReference type="PROSITE" id="PS00198">
    <property type="entry name" value="4FE4S_FER_1"/>
    <property type="match status" value="1"/>
</dbReference>
<reference evidence="5" key="1">
    <citation type="submission" date="2022-12" db="EMBL/GenBank/DDBJ databases">
        <title>Reference genome sequencing for broad-spectrum identification of bacterial and archaeal isolates by mass spectrometry.</title>
        <authorList>
            <person name="Sekiguchi Y."/>
            <person name="Tourlousse D.M."/>
        </authorList>
    </citation>
    <scope>NUCLEOTIDE SEQUENCE</scope>
    <source>
        <strain evidence="5">10succ1</strain>
    </source>
</reference>
<keyword evidence="3" id="KW-0411">Iron-sulfur</keyword>
<keyword evidence="1" id="KW-0479">Metal-binding</keyword>
<evidence type="ECO:0000256" key="1">
    <source>
        <dbReference type="ARBA" id="ARBA00022723"/>
    </source>
</evidence>
<organism evidence="5 6">
    <name type="scientific">Propionigenium maris DSM 9537</name>
    <dbReference type="NCBI Taxonomy" id="1123000"/>
    <lineage>
        <taxon>Bacteria</taxon>
        <taxon>Fusobacteriati</taxon>
        <taxon>Fusobacteriota</taxon>
        <taxon>Fusobacteriia</taxon>
        <taxon>Fusobacteriales</taxon>
        <taxon>Fusobacteriaceae</taxon>
        <taxon>Propionigenium</taxon>
    </lineage>
</organism>
<dbReference type="RefSeq" id="WP_281833833.1">
    <property type="nucleotide sequence ID" value="NZ_BSDY01000003.1"/>
</dbReference>
<evidence type="ECO:0000259" key="4">
    <source>
        <dbReference type="PROSITE" id="PS51379"/>
    </source>
</evidence>
<evidence type="ECO:0000256" key="3">
    <source>
        <dbReference type="ARBA" id="ARBA00023014"/>
    </source>
</evidence>
<evidence type="ECO:0000313" key="6">
    <source>
        <dbReference type="Proteomes" id="UP001144471"/>
    </source>
</evidence>
<dbReference type="PROSITE" id="PS51379">
    <property type="entry name" value="4FE4S_FER_2"/>
    <property type="match status" value="2"/>
</dbReference>
<dbReference type="SUPFAM" id="SSF54862">
    <property type="entry name" value="4Fe-4S ferredoxins"/>
    <property type="match status" value="1"/>
</dbReference>
<sequence>MYVIDKGVCISCGACEGTCPVTAISADPDGKYEISDACIDCGACAAVCPVECISAE</sequence>
<dbReference type="GO" id="GO:0051536">
    <property type="term" value="F:iron-sulfur cluster binding"/>
    <property type="evidence" value="ECO:0007669"/>
    <property type="project" value="UniProtKB-KW"/>
</dbReference>
<dbReference type="AlphaFoldDB" id="A0A9W6GKG1"/>
<feature type="domain" description="4Fe-4S ferredoxin-type" evidence="4">
    <location>
        <begin position="1"/>
        <end position="29"/>
    </location>
</feature>
<dbReference type="EMBL" id="BSDY01000003">
    <property type="protein sequence ID" value="GLI55401.1"/>
    <property type="molecule type" value="Genomic_DNA"/>
</dbReference>
<accession>A0A9W6GKG1</accession>
<protein>
    <submittedName>
        <fullName evidence="5">4Fe-4S ferredoxin</fullName>
    </submittedName>
</protein>
<dbReference type="InterPro" id="IPR017896">
    <property type="entry name" value="4Fe4S_Fe-S-bd"/>
</dbReference>
<gene>
    <name evidence="5" type="ORF">PM10SUCC1_09150</name>
</gene>
<keyword evidence="6" id="KW-1185">Reference proteome</keyword>